<evidence type="ECO:0000313" key="3">
    <source>
        <dbReference type="Proteomes" id="UP000316096"/>
    </source>
</evidence>
<proteinExistence type="predicted"/>
<organism evidence="2 3">
    <name type="scientific">Actinoallomurus bryophytorum</name>
    <dbReference type="NCBI Taxonomy" id="1490222"/>
    <lineage>
        <taxon>Bacteria</taxon>
        <taxon>Bacillati</taxon>
        <taxon>Actinomycetota</taxon>
        <taxon>Actinomycetes</taxon>
        <taxon>Streptosporangiales</taxon>
        <taxon>Thermomonosporaceae</taxon>
        <taxon>Actinoallomurus</taxon>
    </lineage>
</organism>
<evidence type="ECO:0000256" key="1">
    <source>
        <dbReference type="SAM" id="Phobius"/>
    </source>
</evidence>
<name>A0A543CF61_9ACTN</name>
<protein>
    <submittedName>
        <fullName evidence="2">Uncharacterized protein</fullName>
    </submittedName>
</protein>
<feature type="transmembrane region" description="Helical" evidence="1">
    <location>
        <begin position="92"/>
        <end position="113"/>
    </location>
</feature>
<keyword evidence="1" id="KW-0812">Transmembrane</keyword>
<dbReference type="RefSeq" id="WP_141954178.1">
    <property type="nucleotide sequence ID" value="NZ_VFOZ01000001.1"/>
</dbReference>
<dbReference type="Proteomes" id="UP000316096">
    <property type="component" value="Unassembled WGS sequence"/>
</dbReference>
<comment type="caution">
    <text evidence="2">The sequence shown here is derived from an EMBL/GenBank/DDBJ whole genome shotgun (WGS) entry which is preliminary data.</text>
</comment>
<keyword evidence="1" id="KW-1133">Transmembrane helix</keyword>
<dbReference type="EMBL" id="VFOZ01000001">
    <property type="protein sequence ID" value="TQL95736.1"/>
    <property type="molecule type" value="Genomic_DNA"/>
</dbReference>
<accession>A0A543CF61</accession>
<dbReference type="AlphaFoldDB" id="A0A543CF61"/>
<gene>
    <name evidence="2" type="ORF">FB559_1244</name>
</gene>
<feature type="transmembrane region" description="Helical" evidence="1">
    <location>
        <begin position="246"/>
        <end position="269"/>
    </location>
</feature>
<feature type="transmembrane region" description="Helical" evidence="1">
    <location>
        <begin position="159"/>
        <end position="179"/>
    </location>
</feature>
<feature type="transmembrane region" description="Helical" evidence="1">
    <location>
        <begin position="185"/>
        <end position="206"/>
    </location>
</feature>
<sequence length="276" mass="31340">MTQTTVDAPSKDRAQIPARTLRKDRYWLSPLTTFAFFTAWVVYATVRSMMGSSFWVEKYHYLTPFYSPCVSKACPPGAADFGRFVPAHLPFFIPYALISLPFLLGFRLTCYYYRKSYYRAFWLTPSACAVPDKSPAHKTPGKYTGETRLPLILQNVHRYFWVIAGLISLVNTWDAINAFHGKDGGFGIGLGTLILWVNVIMLWGYTLSCHSCRHVMGGRLKTFSKAPVRYWMWTQVSKLNTRHGQFALITLGTLALTDAYVALLAHGAFSDLRIFN</sequence>
<evidence type="ECO:0000313" key="2">
    <source>
        <dbReference type="EMBL" id="TQL95736.1"/>
    </source>
</evidence>
<dbReference type="OrthoDB" id="9799243at2"/>
<reference evidence="2 3" key="1">
    <citation type="submission" date="2019-06" db="EMBL/GenBank/DDBJ databases">
        <title>Sequencing the genomes of 1000 actinobacteria strains.</title>
        <authorList>
            <person name="Klenk H.-P."/>
        </authorList>
    </citation>
    <scope>NUCLEOTIDE SEQUENCE [LARGE SCALE GENOMIC DNA]</scope>
    <source>
        <strain evidence="2 3">DSM 102200</strain>
    </source>
</reference>
<feature type="transmembrane region" description="Helical" evidence="1">
    <location>
        <begin position="26"/>
        <end position="46"/>
    </location>
</feature>
<keyword evidence="1" id="KW-0472">Membrane</keyword>
<keyword evidence="3" id="KW-1185">Reference proteome</keyword>